<evidence type="ECO:0000256" key="2">
    <source>
        <dbReference type="SAM" id="Phobius"/>
    </source>
</evidence>
<dbReference type="InParanoid" id="A0A1Y2FZH9"/>
<keyword evidence="3" id="KW-0732">Signal</keyword>
<reference evidence="4 5" key="1">
    <citation type="submission" date="2016-07" db="EMBL/GenBank/DDBJ databases">
        <title>Pervasive Adenine N6-methylation of Active Genes in Fungi.</title>
        <authorList>
            <consortium name="DOE Joint Genome Institute"/>
            <person name="Mondo S.J."/>
            <person name="Dannebaum R.O."/>
            <person name="Kuo R.C."/>
            <person name="Labutti K."/>
            <person name="Haridas S."/>
            <person name="Kuo A."/>
            <person name="Salamov A."/>
            <person name="Ahrendt S.R."/>
            <person name="Lipzen A."/>
            <person name="Sullivan W."/>
            <person name="Andreopoulos W.B."/>
            <person name="Clum A."/>
            <person name="Lindquist E."/>
            <person name="Daum C."/>
            <person name="Ramamoorthy G.K."/>
            <person name="Gryganskyi A."/>
            <person name="Culley D."/>
            <person name="Magnuson J.K."/>
            <person name="James T.Y."/>
            <person name="O'Malley M.A."/>
            <person name="Stajich J.E."/>
            <person name="Spatafora J.W."/>
            <person name="Visel A."/>
            <person name="Grigoriev I.V."/>
        </authorList>
    </citation>
    <scope>NUCLEOTIDE SEQUENCE [LARGE SCALE GENOMIC DNA]</scope>
    <source>
        <strain evidence="4 5">62-1032</strain>
    </source>
</reference>
<accession>A0A1Y2FZH9</accession>
<name>A0A1Y2FZH9_9BASI</name>
<evidence type="ECO:0000256" key="3">
    <source>
        <dbReference type="SAM" id="SignalP"/>
    </source>
</evidence>
<keyword evidence="2" id="KW-1133">Transmembrane helix</keyword>
<feature type="signal peptide" evidence="3">
    <location>
        <begin position="1"/>
        <end position="22"/>
    </location>
</feature>
<organism evidence="4 5">
    <name type="scientific">Leucosporidium creatinivorum</name>
    <dbReference type="NCBI Taxonomy" id="106004"/>
    <lineage>
        <taxon>Eukaryota</taxon>
        <taxon>Fungi</taxon>
        <taxon>Dikarya</taxon>
        <taxon>Basidiomycota</taxon>
        <taxon>Pucciniomycotina</taxon>
        <taxon>Microbotryomycetes</taxon>
        <taxon>Leucosporidiales</taxon>
        <taxon>Leucosporidium</taxon>
    </lineage>
</organism>
<feature type="region of interest" description="Disordered" evidence="1">
    <location>
        <begin position="154"/>
        <end position="188"/>
    </location>
</feature>
<evidence type="ECO:0000313" key="5">
    <source>
        <dbReference type="Proteomes" id="UP000193467"/>
    </source>
</evidence>
<proteinExistence type="predicted"/>
<keyword evidence="2" id="KW-0812">Transmembrane</keyword>
<gene>
    <name evidence="4" type="ORF">BCR35DRAFT_350858</name>
</gene>
<feature type="chain" id="PRO_5013141601" description="Mid2 domain-containing protein" evidence="3">
    <location>
        <begin position="23"/>
        <end position="188"/>
    </location>
</feature>
<comment type="caution">
    <text evidence="4">The sequence shown here is derived from an EMBL/GenBank/DDBJ whole genome shotgun (WGS) entry which is preliminary data.</text>
</comment>
<dbReference type="AlphaFoldDB" id="A0A1Y2FZH9"/>
<keyword evidence="5" id="KW-1185">Reference proteome</keyword>
<feature type="transmembrane region" description="Helical" evidence="2">
    <location>
        <begin position="125"/>
        <end position="147"/>
    </location>
</feature>
<dbReference type="EMBL" id="MCGR01000009">
    <property type="protein sequence ID" value="ORY88621.1"/>
    <property type="molecule type" value="Genomic_DNA"/>
</dbReference>
<protein>
    <recommendedName>
        <fullName evidence="6">Mid2 domain-containing protein</fullName>
    </recommendedName>
</protein>
<keyword evidence="2" id="KW-0472">Membrane</keyword>
<sequence>MRSVSPLSLFTSLFLLAPLVLAIDPDLGHKMGEGELMRKRAVADEALASFVSTAIAEESASASAASISTRFSRVTRTSTTAPTAVAAAATSSESSSAVVSSATASSTPFPDNLYIPFSHLTQTTKIALCVGVGIAVLLLIFLITWCVSRRTSEDEDPLSPAGQHLSFDDRATKLPTRRRKSYKTLGDH</sequence>
<evidence type="ECO:0000313" key="4">
    <source>
        <dbReference type="EMBL" id="ORY88621.1"/>
    </source>
</evidence>
<dbReference type="Proteomes" id="UP000193467">
    <property type="component" value="Unassembled WGS sequence"/>
</dbReference>
<evidence type="ECO:0000256" key="1">
    <source>
        <dbReference type="SAM" id="MobiDB-lite"/>
    </source>
</evidence>
<evidence type="ECO:0008006" key="6">
    <source>
        <dbReference type="Google" id="ProtNLM"/>
    </source>
</evidence>